<keyword evidence="1" id="KW-0472">Membrane</keyword>
<dbReference type="Proteomes" id="UP001501736">
    <property type="component" value="Unassembled WGS sequence"/>
</dbReference>
<organism evidence="2 3">
    <name type="scientific">Nesterenkonia halobia</name>
    <dbReference type="NCBI Taxonomy" id="37922"/>
    <lineage>
        <taxon>Bacteria</taxon>
        <taxon>Bacillati</taxon>
        <taxon>Actinomycetota</taxon>
        <taxon>Actinomycetes</taxon>
        <taxon>Micrococcales</taxon>
        <taxon>Micrococcaceae</taxon>
        <taxon>Nesterenkonia</taxon>
    </lineage>
</organism>
<reference evidence="3" key="1">
    <citation type="journal article" date="2019" name="Int. J. Syst. Evol. Microbiol.">
        <title>The Global Catalogue of Microorganisms (GCM) 10K type strain sequencing project: providing services to taxonomists for standard genome sequencing and annotation.</title>
        <authorList>
            <consortium name="The Broad Institute Genomics Platform"/>
            <consortium name="The Broad Institute Genome Sequencing Center for Infectious Disease"/>
            <person name="Wu L."/>
            <person name="Ma J."/>
        </authorList>
    </citation>
    <scope>NUCLEOTIDE SEQUENCE [LARGE SCALE GENOMIC DNA]</scope>
    <source>
        <strain evidence="3">JCM 11483</strain>
    </source>
</reference>
<keyword evidence="1" id="KW-1133">Transmembrane helix</keyword>
<name>A0ABP6RG37_9MICC</name>
<dbReference type="EMBL" id="BAAAYG010000009">
    <property type="protein sequence ID" value="GAA3286544.1"/>
    <property type="molecule type" value="Genomic_DNA"/>
</dbReference>
<gene>
    <name evidence="2" type="ORF">GCM10020260_21490</name>
</gene>
<sequence>MAARDGVEEYRTLAERPAPEVTLGAGWRALRLSSVVAGLVPVLMILQAVLGRGAAGDGPDAGLAGTAALTWAGCVVGPAVLSRFPRVFNYPTMLTSENVQRLYRLGTLTMILVAAGCAVTLWGMTAALGLPTGWLSWVGVAGLAAAVIWAVRASLRA</sequence>
<dbReference type="RefSeq" id="WP_344721185.1">
    <property type="nucleotide sequence ID" value="NZ_BAAAYG010000009.1"/>
</dbReference>
<feature type="transmembrane region" description="Helical" evidence="1">
    <location>
        <begin position="29"/>
        <end position="50"/>
    </location>
</feature>
<evidence type="ECO:0000313" key="2">
    <source>
        <dbReference type="EMBL" id="GAA3286544.1"/>
    </source>
</evidence>
<feature type="transmembrane region" description="Helical" evidence="1">
    <location>
        <begin position="102"/>
        <end position="122"/>
    </location>
</feature>
<evidence type="ECO:0000256" key="1">
    <source>
        <dbReference type="SAM" id="Phobius"/>
    </source>
</evidence>
<keyword evidence="1" id="KW-0812">Transmembrane</keyword>
<feature type="transmembrane region" description="Helical" evidence="1">
    <location>
        <begin position="62"/>
        <end position="81"/>
    </location>
</feature>
<feature type="transmembrane region" description="Helical" evidence="1">
    <location>
        <begin position="134"/>
        <end position="155"/>
    </location>
</feature>
<comment type="caution">
    <text evidence="2">The sequence shown here is derived from an EMBL/GenBank/DDBJ whole genome shotgun (WGS) entry which is preliminary data.</text>
</comment>
<protein>
    <submittedName>
        <fullName evidence="2">Uncharacterized protein</fullName>
    </submittedName>
</protein>
<keyword evidence="3" id="KW-1185">Reference proteome</keyword>
<proteinExistence type="predicted"/>
<evidence type="ECO:0000313" key="3">
    <source>
        <dbReference type="Proteomes" id="UP001501736"/>
    </source>
</evidence>
<accession>A0ABP6RG37</accession>